<proteinExistence type="inferred from homology"/>
<dbReference type="InterPro" id="IPR013785">
    <property type="entry name" value="Aldolase_TIM"/>
</dbReference>
<comment type="subunit">
    <text evidence="11">Homotetramer.</text>
</comment>
<comment type="similarity">
    <text evidence="2 11 13">Belongs to the IMPDH/GMPR family.</text>
</comment>
<keyword evidence="9 12" id="KW-0129">CBS domain</keyword>
<name>A0ABP9UJR7_9BACT</name>
<feature type="binding site" evidence="11">
    <location>
        <begin position="344"/>
        <end position="346"/>
    </location>
    <ligand>
        <name>IMP</name>
        <dbReference type="ChEBI" id="CHEBI:58053"/>
    </ligand>
</feature>
<feature type="active site" description="Proton acceptor" evidence="11">
    <location>
        <position position="407"/>
    </location>
</feature>
<dbReference type="InterPro" id="IPR015875">
    <property type="entry name" value="IMP_DH/GMP_Rdtase_CS"/>
</dbReference>
<evidence type="ECO:0000256" key="12">
    <source>
        <dbReference type="PROSITE-ProRule" id="PRU00703"/>
    </source>
</evidence>
<evidence type="ECO:0000256" key="2">
    <source>
        <dbReference type="ARBA" id="ARBA00005502"/>
    </source>
</evidence>
<feature type="active site" description="Thioimidate intermediate" evidence="11">
    <location>
        <position position="311"/>
    </location>
</feature>
<evidence type="ECO:0000256" key="11">
    <source>
        <dbReference type="HAMAP-Rule" id="MF_01964"/>
    </source>
</evidence>
<feature type="binding site" evidence="11">
    <location>
        <position position="475"/>
    </location>
    <ligand>
        <name>K(+)</name>
        <dbReference type="ChEBI" id="CHEBI:29103"/>
        <note>ligand shared between two tetrameric partners</note>
    </ligand>
</feature>
<keyword evidence="4 11" id="KW-0332">GMP biosynthesis</keyword>
<feature type="binding site" evidence="11">
    <location>
        <position position="309"/>
    </location>
    <ligand>
        <name>IMP</name>
        <dbReference type="ChEBI" id="CHEBI:58053"/>
    </ligand>
</feature>
<evidence type="ECO:0000256" key="9">
    <source>
        <dbReference type="ARBA" id="ARBA00023122"/>
    </source>
</evidence>
<dbReference type="HAMAP" id="MF_01964">
    <property type="entry name" value="IMPDH"/>
    <property type="match status" value="1"/>
</dbReference>
<feature type="binding site" evidence="11">
    <location>
        <position position="474"/>
    </location>
    <ligand>
        <name>K(+)</name>
        <dbReference type="ChEBI" id="CHEBI:29103"/>
        <note>ligand shared between two tetrameric partners</note>
    </ligand>
</feature>
<dbReference type="SUPFAM" id="SSF51412">
    <property type="entry name" value="Inosine monophosphate dehydrogenase (IMPDH)"/>
    <property type="match status" value="1"/>
</dbReference>
<dbReference type="PIRSF" id="PIRSF000130">
    <property type="entry name" value="IMPDH"/>
    <property type="match status" value="1"/>
</dbReference>
<dbReference type="CDD" id="cd04601">
    <property type="entry name" value="CBS_pair_IMPDH"/>
    <property type="match status" value="1"/>
</dbReference>
<evidence type="ECO:0000256" key="14">
    <source>
        <dbReference type="RuleBase" id="RU003928"/>
    </source>
</evidence>
<feature type="binding site" evidence="11">
    <location>
        <position position="419"/>
    </location>
    <ligand>
        <name>IMP</name>
        <dbReference type="ChEBI" id="CHEBI:58053"/>
    </ligand>
</feature>
<dbReference type="InterPro" id="IPR000644">
    <property type="entry name" value="CBS_dom"/>
</dbReference>
<feature type="binding site" evidence="11">
    <location>
        <position position="255"/>
    </location>
    <ligand>
        <name>NAD(+)</name>
        <dbReference type="ChEBI" id="CHEBI:57540"/>
    </ligand>
</feature>
<keyword evidence="17" id="KW-1185">Reference proteome</keyword>
<keyword evidence="3 11" id="KW-0479">Metal-binding</keyword>
<dbReference type="SMART" id="SM00116">
    <property type="entry name" value="CBS"/>
    <property type="match status" value="2"/>
</dbReference>
<feature type="binding site" evidence="11">
    <location>
        <begin position="304"/>
        <end position="306"/>
    </location>
    <ligand>
        <name>NAD(+)</name>
        <dbReference type="ChEBI" id="CHEBI:57540"/>
    </ligand>
</feature>
<feature type="binding site" evidence="11">
    <location>
        <begin position="391"/>
        <end position="395"/>
    </location>
    <ligand>
        <name>IMP</name>
        <dbReference type="ChEBI" id="CHEBI:58053"/>
    </ligand>
</feature>
<dbReference type="InterPro" id="IPR005990">
    <property type="entry name" value="IMP_DH"/>
</dbReference>
<dbReference type="PROSITE" id="PS51371">
    <property type="entry name" value="CBS"/>
    <property type="match status" value="2"/>
</dbReference>
<comment type="catalytic activity">
    <reaction evidence="10 11 14">
        <text>IMP + NAD(+) + H2O = XMP + NADH + H(+)</text>
        <dbReference type="Rhea" id="RHEA:11708"/>
        <dbReference type="ChEBI" id="CHEBI:15377"/>
        <dbReference type="ChEBI" id="CHEBI:15378"/>
        <dbReference type="ChEBI" id="CHEBI:57464"/>
        <dbReference type="ChEBI" id="CHEBI:57540"/>
        <dbReference type="ChEBI" id="CHEBI:57945"/>
        <dbReference type="ChEBI" id="CHEBI:58053"/>
        <dbReference type="EC" id="1.1.1.205"/>
    </reaction>
</comment>
<dbReference type="Pfam" id="PF00571">
    <property type="entry name" value="CBS"/>
    <property type="match status" value="2"/>
</dbReference>
<evidence type="ECO:0000259" key="15">
    <source>
        <dbReference type="PROSITE" id="PS51371"/>
    </source>
</evidence>
<accession>A0ABP9UJR7</accession>
<comment type="caution">
    <text evidence="11">Lacks conserved residue(s) required for the propagation of feature annotation.</text>
</comment>
<feature type="binding site" evidence="11">
    <location>
        <position position="473"/>
    </location>
    <ligand>
        <name>K(+)</name>
        <dbReference type="ChEBI" id="CHEBI:29103"/>
        <note>ligand shared between two tetrameric partners</note>
    </ligand>
</feature>
<dbReference type="EC" id="1.1.1.205" evidence="11 14"/>
<dbReference type="Gene3D" id="3.20.20.70">
    <property type="entry name" value="Aldolase class I"/>
    <property type="match status" value="1"/>
</dbReference>
<keyword evidence="5 11" id="KW-0658">Purine biosynthesis</keyword>
<evidence type="ECO:0000256" key="13">
    <source>
        <dbReference type="RuleBase" id="RU003927"/>
    </source>
</evidence>
<dbReference type="Proteomes" id="UP001476282">
    <property type="component" value="Unassembled WGS sequence"/>
</dbReference>
<comment type="pathway">
    <text evidence="11 14">Purine metabolism; XMP biosynthesis via de novo pathway; XMP from IMP: step 1/1.</text>
</comment>
<feature type="binding site" description="in other chain" evidence="11">
    <location>
        <position position="311"/>
    </location>
    <ligand>
        <name>K(+)</name>
        <dbReference type="ChEBI" id="CHEBI:29103"/>
        <note>ligand shared between two tetrameric partners</note>
    </ligand>
</feature>
<keyword evidence="7 11" id="KW-0560">Oxidoreductase</keyword>
<evidence type="ECO:0000256" key="8">
    <source>
        <dbReference type="ARBA" id="ARBA00023027"/>
    </source>
</evidence>
<dbReference type="NCBIfam" id="TIGR01302">
    <property type="entry name" value="IMP_dehydrog"/>
    <property type="match status" value="1"/>
</dbReference>
<evidence type="ECO:0000256" key="7">
    <source>
        <dbReference type="ARBA" id="ARBA00023002"/>
    </source>
</evidence>
<feature type="domain" description="CBS" evidence="15">
    <location>
        <begin position="160"/>
        <end position="221"/>
    </location>
</feature>
<evidence type="ECO:0000256" key="10">
    <source>
        <dbReference type="ARBA" id="ARBA00048028"/>
    </source>
</evidence>
<evidence type="ECO:0000256" key="4">
    <source>
        <dbReference type="ARBA" id="ARBA00022749"/>
    </source>
</evidence>
<dbReference type="InterPro" id="IPR001093">
    <property type="entry name" value="IMP_DH_GMPRt"/>
</dbReference>
<gene>
    <name evidence="11 16" type="primary">guaB</name>
    <name evidence="16" type="ORF">Hsar01_01072</name>
</gene>
<dbReference type="Pfam" id="PF00478">
    <property type="entry name" value="IMPDH"/>
    <property type="match status" value="1"/>
</dbReference>
<keyword evidence="6 11" id="KW-0630">Potassium</keyword>
<keyword evidence="8 11" id="KW-0520">NAD</keyword>
<reference evidence="16 17" key="1">
    <citation type="submission" date="2024-02" db="EMBL/GenBank/DDBJ databases">
        <title>Haloferula sargassicola NBRC 104335.</title>
        <authorList>
            <person name="Ichikawa N."/>
            <person name="Katano-Makiyama Y."/>
            <person name="Hidaka K."/>
        </authorList>
    </citation>
    <scope>NUCLEOTIDE SEQUENCE [LARGE SCALE GENOMIC DNA]</scope>
    <source>
        <strain evidence="16 17">NBRC 104335</strain>
    </source>
</reference>
<dbReference type="PANTHER" id="PTHR11911:SF111">
    <property type="entry name" value="INOSINE-5'-MONOPHOSPHATE DEHYDROGENASE"/>
    <property type="match status" value="1"/>
</dbReference>
<comment type="function">
    <text evidence="11">Catalyzes the conversion of inosine 5'-phosphate (IMP) to xanthosine 5'-phosphate (XMP), the first committed and rate-limiting step in the de novo synthesis of guanine nucleotides, and therefore plays an important role in the regulation of cell growth.</text>
</comment>
<dbReference type="PANTHER" id="PTHR11911">
    <property type="entry name" value="INOSINE-5-MONOPHOSPHATE DEHYDROGENASE RELATED"/>
    <property type="match status" value="1"/>
</dbReference>
<protein>
    <recommendedName>
        <fullName evidence="11 14">Inosine-5'-monophosphate dehydrogenase</fullName>
        <shortName evidence="11">IMP dehydrogenase</shortName>
        <shortName evidence="11">IMPD</shortName>
        <shortName evidence="11">IMPDH</shortName>
        <ecNumber evidence="11 14">1.1.1.205</ecNumber>
    </recommendedName>
</protein>
<evidence type="ECO:0000256" key="6">
    <source>
        <dbReference type="ARBA" id="ARBA00022958"/>
    </source>
</evidence>
<feature type="domain" description="CBS" evidence="15">
    <location>
        <begin position="100"/>
        <end position="158"/>
    </location>
</feature>
<dbReference type="CDD" id="cd00381">
    <property type="entry name" value="IMPDH"/>
    <property type="match status" value="1"/>
</dbReference>
<evidence type="ECO:0000313" key="16">
    <source>
        <dbReference type="EMBL" id="GAA5481860.1"/>
    </source>
</evidence>
<evidence type="ECO:0000256" key="3">
    <source>
        <dbReference type="ARBA" id="ARBA00022723"/>
    </source>
</evidence>
<comment type="activity regulation">
    <text evidence="11">Mycophenolic acid (MPA) is a non-competitive inhibitor that prevents formation of the closed enzyme conformation by binding to the same site as the amobile flap. In contrast, mizoribine monophosphate (MZP) is a competitive inhibitor that induces the closed conformation. MPA is a potent inhibitor of mammalian IMPDHs but a poor inhibitor of the bacterial enzymes. MZP is a more potent inhibitor of bacterial IMPDH.</text>
</comment>
<dbReference type="SMART" id="SM01240">
    <property type="entry name" value="IMPDH"/>
    <property type="match status" value="1"/>
</dbReference>
<dbReference type="PROSITE" id="PS00487">
    <property type="entry name" value="IMP_DH_GMP_RED"/>
    <property type="match status" value="1"/>
</dbReference>
<evidence type="ECO:0000313" key="17">
    <source>
        <dbReference type="Proteomes" id="UP001476282"/>
    </source>
</evidence>
<comment type="cofactor">
    <cofactor evidence="1 11">
        <name>K(+)</name>
        <dbReference type="ChEBI" id="CHEBI:29103"/>
    </cofactor>
</comment>
<dbReference type="SUPFAM" id="SSF54631">
    <property type="entry name" value="CBS-domain pair"/>
    <property type="match status" value="1"/>
</dbReference>
<comment type="caution">
    <text evidence="16">The sequence shown here is derived from an EMBL/GenBank/DDBJ whole genome shotgun (WGS) entry which is preliminary data.</text>
</comment>
<organism evidence="16 17">
    <name type="scientific">Haloferula sargassicola</name>
    <dbReference type="NCBI Taxonomy" id="490096"/>
    <lineage>
        <taxon>Bacteria</taxon>
        <taxon>Pseudomonadati</taxon>
        <taxon>Verrucomicrobiota</taxon>
        <taxon>Verrucomicrobiia</taxon>
        <taxon>Verrucomicrobiales</taxon>
        <taxon>Verrucomicrobiaceae</taxon>
        <taxon>Haloferula</taxon>
    </lineage>
</organism>
<evidence type="ECO:0000256" key="5">
    <source>
        <dbReference type="ARBA" id="ARBA00022755"/>
    </source>
</evidence>
<evidence type="ECO:0000256" key="1">
    <source>
        <dbReference type="ARBA" id="ARBA00001958"/>
    </source>
</evidence>
<feature type="binding site" description="in other chain" evidence="11">
    <location>
        <position position="308"/>
    </location>
    <ligand>
        <name>K(+)</name>
        <dbReference type="ChEBI" id="CHEBI:29103"/>
        <note>ligand shared between two tetrameric partners</note>
    </ligand>
</feature>
<feature type="binding site" evidence="11">
    <location>
        <begin position="367"/>
        <end position="368"/>
    </location>
    <ligand>
        <name>IMP</name>
        <dbReference type="ChEBI" id="CHEBI:58053"/>
    </ligand>
</feature>
<sequence>MVGSFDSAMADITLGLSFDDVLLTPRLSSVLPASTDLTTSLCDDIKLRIPVVSAAMDTVSEAELAIALAREGGMGVIHRACPIDHQASMVSRVKRSENAVILKPMTVCKEQTVDDVRAIMAEHGFSGFPVVDGEGRLLGMVTGRDIRYLDDGSSKVAEVMTPREKLVTAPPSTSLGEARNILYQNRIEKLPLVDESNRLVGLITGADIEKRAAFTDAAKDPNGRLRCGAAVGVGPDFLDRAKAVVEAGADALFIDAATGHTTRVMEVIAQLRELSDRPVVAGNVVTAEGAKDLADAGASAVKVGVGPGSICTTRVIAGVGMPQFTAIQNAASYCRERGVRVIADGGIRYSGDVVKAIAAGADLVMLGSLLAGTRESPGQTVYSQGRRFKTYRGMGSIGAMQKGAGDRYNQNSSGKLVAEGVEGRVPYKGPLADVVFQLMGGLRSGMGYVGANDLAELRERATFTRITPGGLRESHVHDIVITEEPTNYQPIA</sequence>
<feature type="binding site" description="in other chain" evidence="11">
    <location>
        <position position="306"/>
    </location>
    <ligand>
        <name>K(+)</name>
        <dbReference type="ChEBI" id="CHEBI:29103"/>
        <note>ligand shared between two tetrameric partners</note>
    </ligand>
</feature>
<dbReference type="InterPro" id="IPR046342">
    <property type="entry name" value="CBS_dom_sf"/>
</dbReference>
<dbReference type="EMBL" id="BAABRI010000005">
    <property type="protein sequence ID" value="GAA5481860.1"/>
    <property type="molecule type" value="Genomic_DNA"/>
</dbReference>